<dbReference type="PANTHER" id="PTHR33884:SF3">
    <property type="entry name" value="UPF0410 PROTEIN YMGE"/>
    <property type="match status" value="1"/>
</dbReference>
<dbReference type="OrthoDB" id="9815411at2"/>
<dbReference type="InterPro" id="IPR007341">
    <property type="entry name" value="Transgly_assoc"/>
</dbReference>
<name>A0A916TH45_9HYPH</name>
<evidence type="ECO:0000256" key="7">
    <source>
        <dbReference type="SAM" id="Phobius"/>
    </source>
</evidence>
<keyword evidence="3" id="KW-1003">Cell membrane</keyword>
<dbReference type="AlphaFoldDB" id="A0A916TH45"/>
<evidence type="ECO:0000256" key="2">
    <source>
        <dbReference type="ARBA" id="ARBA00011006"/>
    </source>
</evidence>
<reference evidence="8" key="1">
    <citation type="journal article" date="2014" name="Int. J. Syst. Evol. Microbiol.">
        <title>Complete genome sequence of Corynebacterium casei LMG S-19264T (=DSM 44701T), isolated from a smear-ripened cheese.</title>
        <authorList>
            <consortium name="US DOE Joint Genome Institute (JGI-PGF)"/>
            <person name="Walter F."/>
            <person name="Albersmeier A."/>
            <person name="Kalinowski J."/>
            <person name="Ruckert C."/>
        </authorList>
    </citation>
    <scope>NUCLEOTIDE SEQUENCE</scope>
    <source>
        <strain evidence="8">CGMCC 1.12426</strain>
    </source>
</reference>
<feature type="transmembrane region" description="Helical" evidence="7">
    <location>
        <begin position="55"/>
        <end position="74"/>
    </location>
</feature>
<sequence length="79" mass="8160">MGLIVTVIIGLIAGAIAHRVLNSRGGFLGSLVVGLVGAFVGGELAHLLNLNVTGGFLDQLIVSTLGAVLFLFLWKKIFG</sequence>
<dbReference type="Pfam" id="PF04226">
    <property type="entry name" value="Transgly_assoc"/>
    <property type="match status" value="1"/>
</dbReference>
<evidence type="ECO:0000313" key="8">
    <source>
        <dbReference type="EMBL" id="GGB45034.1"/>
    </source>
</evidence>
<keyword evidence="5 7" id="KW-1133">Transmembrane helix</keyword>
<dbReference type="RefSeq" id="WP_150495648.1">
    <property type="nucleotide sequence ID" value="NZ_BMFA01000004.1"/>
</dbReference>
<dbReference type="Proteomes" id="UP000605148">
    <property type="component" value="Unassembled WGS sequence"/>
</dbReference>
<comment type="similarity">
    <text evidence="2">Belongs to the UPF0410 family.</text>
</comment>
<dbReference type="PANTHER" id="PTHR33884">
    <property type="entry name" value="UPF0410 PROTEIN YMGE"/>
    <property type="match status" value="1"/>
</dbReference>
<feature type="transmembrane region" description="Helical" evidence="7">
    <location>
        <begin position="27"/>
        <end position="48"/>
    </location>
</feature>
<protein>
    <submittedName>
        <fullName evidence="8">Transglycosylase</fullName>
    </submittedName>
</protein>
<comment type="caution">
    <text evidence="8">The sequence shown here is derived from an EMBL/GenBank/DDBJ whole genome shotgun (WGS) entry which is preliminary data.</text>
</comment>
<proteinExistence type="inferred from homology"/>
<dbReference type="EMBL" id="BMFA01000004">
    <property type="protein sequence ID" value="GGB45034.1"/>
    <property type="molecule type" value="Genomic_DNA"/>
</dbReference>
<keyword evidence="6 7" id="KW-0472">Membrane</keyword>
<evidence type="ECO:0000256" key="3">
    <source>
        <dbReference type="ARBA" id="ARBA00022475"/>
    </source>
</evidence>
<evidence type="ECO:0000313" key="9">
    <source>
        <dbReference type="Proteomes" id="UP000605148"/>
    </source>
</evidence>
<evidence type="ECO:0000256" key="6">
    <source>
        <dbReference type="ARBA" id="ARBA00023136"/>
    </source>
</evidence>
<reference evidence="8" key="2">
    <citation type="submission" date="2020-09" db="EMBL/GenBank/DDBJ databases">
        <authorList>
            <person name="Sun Q."/>
            <person name="Zhou Y."/>
        </authorList>
    </citation>
    <scope>NUCLEOTIDE SEQUENCE</scope>
    <source>
        <strain evidence="8">CGMCC 1.12426</strain>
    </source>
</reference>
<evidence type="ECO:0000256" key="5">
    <source>
        <dbReference type="ARBA" id="ARBA00022989"/>
    </source>
</evidence>
<evidence type="ECO:0000256" key="4">
    <source>
        <dbReference type="ARBA" id="ARBA00022692"/>
    </source>
</evidence>
<keyword evidence="4 7" id="KW-0812">Transmembrane</keyword>
<evidence type="ECO:0000256" key="1">
    <source>
        <dbReference type="ARBA" id="ARBA00004651"/>
    </source>
</evidence>
<organism evidence="8 9">
    <name type="scientific">Roseibium aquae</name>
    <dbReference type="NCBI Taxonomy" id="1323746"/>
    <lineage>
        <taxon>Bacteria</taxon>
        <taxon>Pseudomonadati</taxon>
        <taxon>Pseudomonadota</taxon>
        <taxon>Alphaproteobacteria</taxon>
        <taxon>Hyphomicrobiales</taxon>
        <taxon>Stappiaceae</taxon>
        <taxon>Roseibium</taxon>
    </lineage>
</organism>
<gene>
    <name evidence="8" type="ORF">GCM10011316_16300</name>
</gene>
<accession>A0A916TH45</accession>
<dbReference type="GO" id="GO:0005886">
    <property type="term" value="C:plasma membrane"/>
    <property type="evidence" value="ECO:0007669"/>
    <property type="project" value="UniProtKB-SubCell"/>
</dbReference>
<comment type="subcellular location">
    <subcellularLocation>
        <location evidence="1">Cell membrane</location>
        <topology evidence="1">Multi-pass membrane protein</topology>
    </subcellularLocation>
</comment>
<keyword evidence="9" id="KW-1185">Reference proteome</keyword>